<keyword evidence="3" id="KW-1185">Reference proteome</keyword>
<organism evidence="2 3">
    <name type="scientific">Dyella psychrodurans</name>
    <dbReference type="NCBI Taxonomy" id="1927960"/>
    <lineage>
        <taxon>Bacteria</taxon>
        <taxon>Pseudomonadati</taxon>
        <taxon>Pseudomonadota</taxon>
        <taxon>Gammaproteobacteria</taxon>
        <taxon>Lysobacterales</taxon>
        <taxon>Rhodanobacteraceae</taxon>
        <taxon>Dyella</taxon>
    </lineage>
</organism>
<accession>A0A370WYA3</accession>
<feature type="transmembrane region" description="Helical" evidence="1">
    <location>
        <begin position="207"/>
        <end position="225"/>
    </location>
</feature>
<proteinExistence type="predicted"/>
<sequence>MRINSLLVRCGAEFEWLRHIQHSKLVTNMSSVGTLIFSRFASQFFFWTGFLLVACGFLFLRTWVSIPYLATGFLIGLALVSLVFACGLRFLLKCRLATGLAMCWIFALACFVGIAALISVLLIALAAMGIGSLVVSTTYKIPAPLTVLVGLAFIAGIAGWLLPFPIHTRATYILVLIGISLYRWPAIVATIRPLLRSWTGAVDGAPWMASVAVTTIGVVSTCAWIPTIHFDDLAYHLGLPYQLETLSYYRMDAGSQLWAVAPWAGDVIQGIAQLVAGAEARGAVDVLWLMLTTVMLWKLGEALELGPSSRWLIVALYASAPLTADTLTGMQTEGPTAAVVVALAWLIQRTTLPDRRCMLGAALLFGLLIGLKTSNFLAAGPLALWLLWRWRGHLPWRMAFTATLLALAVAGSSYSFGYLLTGNPVLPLFNGHFHSPYYLSVNFRDTTYQTGLHAYTLWDLIFHTSHFSEGFDGSIGFTPLALLGSMLIAITAPRARPLALVAIAAFVLPLVEIQYVRYTQPAIALLTPVMLCGAPPMVRKQRGATSVSVAFFLLILVNLAFVANGSWQLRDGVLADLLVHGRAFVISTYAPIRQLADIIRRNYGSSARTLLVDRRYPYAAELAGTAFVTSWYDNELVRLAWKANDDPQGEQWLRVFDRTGANLAIVHKDDHRPALDAALEKSHGVAISSVGDFELWTLHREHVGTAAPASPHVVIAKIDSLPLPTNTILLNATLELRCAVTGVPIVIGWYVVQEGDLPWANYESILCGPSGLADASLETSKPSKAIGLTITAVPSHSGDPHLSLVHATASARNDLMAERDLAAQWRGHFMDWIRR</sequence>
<dbReference type="AlphaFoldDB" id="A0A370WYA3"/>
<protein>
    <submittedName>
        <fullName evidence="2">Uncharacterized protein</fullName>
    </submittedName>
</protein>
<evidence type="ECO:0000313" key="2">
    <source>
        <dbReference type="EMBL" id="RDS80991.1"/>
    </source>
</evidence>
<feature type="transmembrane region" description="Helical" evidence="1">
    <location>
        <begin position="44"/>
        <end position="64"/>
    </location>
</feature>
<feature type="transmembrane region" description="Helical" evidence="1">
    <location>
        <begin position="141"/>
        <end position="162"/>
    </location>
</feature>
<reference evidence="2 3" key="1">
    <citation type="submission" date="2018-07" db="EMBL/GenBank/DDBJ databases">
        <title>Dyella monticola sp. nov. and Dyella psychrodurans sp. nov. isolated from monsoon evergreen broad-leaved forest soil of Dinghu Mountain, China.</title>
        <authorList>
            <person name="Gao Z."/>
            <person name="Qiu L."/>
        </authorList>
    </citation>
    <scope>NUCLEOTIDE SEQUENCE [LARGE SCALE GENOMIC DNA]</scope>
    <source>
        <strain evidence="2 3">4MSK11</strain>
    </source>
</reference>
<keyword evidence="1" id="KW-1133">Transmembrane helix</keyword>
<feature type="transmembrane region" description="Helical" evidence="1">
    <location>
        <begin position="70"/>
        <end position="92"/>
    </location>
</feature>
<feature type="transmembrane region" description="Helical" evidence="1">
    <location>
        <begin position="362"/>
        <end position="387"/>
    </location>
</feature>
<gene>
    <name evidence="2" type="ORF">DWU99_18230</name>
</gene>
<dbReference type="Proteomes" id="UP000255334">
    <property type="component" value="Unassembled WGS sequence"/>
</dbReference>
<evidence type="ECO:0000313" key="3">
    <source>
        <dbReference type="Proteomes" id="UP000255334"/>
    </source>
</evidence>
<dbReference type="EMBL" id="QRBF01000008">
    <property type="protein sequence ID" value="RDS80991.1"/>
    <property type="molecule type" value="Genomic_DNA"/>
</dbReference>
<feature type="transmembrane region" description="Helical" evidence="1">
    <location>
        <begin position="550"/>
        <end position="567"/>
    </location>
</feature>
<name>A0A370WYA3_9GAMM</name>
<feature type="transmembrane region" description="Helical" evidence="1">
    <location>
        <begin position="174"/>
        <end position="195"/>
    </location>
</feature>
<keyword evidence="1" id="KW-0812">Transmembrane</keyword>
<feature type="transmembrane region" description="Helical" evidence="1">
    <location>
        <begin position="399"/>
        <end position="420"/>
    </location>
</feature>
<comment type="caution">
    <text evidence="2">The sequence shown here is derived from an EMBL/GenBank/DDBJ whole genome shotgun (WGS) entry which is preliminary data.</text>
</comment>
<keyword evidence="1" id="KW-0472">Membrane</keyword>
<feature type="transmembrane region" description="Helical" evidence="1">
    <location>
        <begin position="104"/>
        <end position="135"/>
    </location>
</feature>
<evidence type="ECO:0000256" key="1">
    <source>
        <dbReference type="SAM" id="Phobius"/>
    </source>
</evidence>